<dbReference type="EMBL" id="JGDB01000008">
    <property type="protein sequence ID" value="EXY93000.1"/>
    <property type="molecule type" value="Genomic_DNA"/>
</dbReference>
<sequence length="433" mass="49297">MNKNRNKNGAVQTAKKGGRVPEEPVIILEAPRREGFDIGRWRTAIKLAEDPKEPDYTLLYDIFNDIMLDSHLTSIINKRIDHIKGTPLVFSQEGKENPMVSALIGTPWFDEMLEDLLCSRFWGYTASWLDLNNGTFRKYQMYDRRHIKPLKGMLLVKQDDRDGIDIARPPYDRFIITAGKPGGFGLLIKAVPWVLLKRGDVSDWATFNELFAMPFRKGTYPQFSNDAKLIMEQAMKSSGSAGYAIVPEGFTLEFIQNTSNGSTTAYMTLAEFCDKQLSKLFLQSTMTVEAEGGQYKGEVHERSEEGVHKSDERYLLGILNTKFRELLATHGFNPGEGRFTYVPESHICLEKRMDMDLKLAEKIVIPPSYWYEKYNMPIPEGGPQYIAPQTSPAGEGAQVPVQNHRDLTEEGGQPAFYDPRPKRRIRDLLDFFS</sequence>
<protein>
    <recommendedName>
        <fullName evidence="5">DUF935 family protein</fullName>
    </recommendedName>
</protein>
<dbReference type="AlphaFoldDB" id="A0A015XK80"/>
<comment type="caution">
    <text evidence="2">The sequence shown here is derived from an EMBL/GenBank/DDBJ whole genome shotgun (WGS) entry which is preliminary data.</text>
</comment>
<evidence type="ECO:0000313" key="3">
    <source>
        <dbReference type="EMBL" id="EXY93108.1"/>
    </source>
</evidence>
<organism evidence="2 4">
    <name type="scientific">Bacteroides fragilis str. 3998T(B)3</name>
    <dbReference type="NCBI Taxonomy" id="1339316"/>
    <lineage>
        <taxon>Bacteria</taxon>
        <taxon>Pseudomonadati</taxon>
        <taxon>Bacteroidota</taxon>
        <taxon>Bacteroidia</taxon>
        <taxon>Bacteroidales</taxon>
        <taxon>Bacteroidaceae</taxon>
        <taxon>Bacteroides</taxon>
    </lineage>
</organism>
<dbReference type="Pfam" id="PF06074">
    <property type="entry name" value="Portal_Mu"/>
    <property type="match status" value="1"/>
</dbReference>
<accession>A0A015XK80</accession>
<dbReference type="InterPro" id="IPR009279">
    <property type="entry name" value="Portal_Mu"/>
</dbReference>
<dbReference type="RefSeq" id="WP_042970696.1">
    <property type="nucleotide sequence ID" value="NZ_JGDB01000006.1"/>
</dbReference>
<evidence type="ECO:0000313" key="1">
    <source>
        <dbReference type="EMBL" id="EXY92892.1"/>
    </source>
</evidence>
<reference evidence="2 4" key="1">
    <citation type="submission" date="2014-02" db="EMBL/GenBank/DDBJ databases">
        <authorList>
            <person name="Sears C."/>
            <person name="Carroll K."/>
            <person name="Sack B.R."/>
            <person name="Qadri F."/>
            <person name="Myers L.L."/>
            <person name="Chung G.-T."/>
            <person name="Escheverria P."/>
            <person name="Fraser C.M."/>
            <person name="Sadzewicz L."/>
            <person name="Shefchek K.A."/>
            <person name="Tallon L."/>
            <person name="Das S.P."/>
            <person name="Daugherty S."/>
            <person name="Mongodin E.F."/>
        </authorList>
    </citation>
    <scope>NUCLEOTIDE SEQUENCE [LARGE SCALE GENOMIC DNA]</scope>
    <source>
        <strain evidence="2">3998T</strain>
        <strain evidence="4">3998T(B)3</strain>
    </source>
</reference>
<dbReference type="EMBL" id="JGDB01000006">
    <property type="protein sequence ID" value="EXY93108.1"/>
    <property type="molecule type" value="Genomic_DNA"/>
</dbReference>
<evidence type="ECO:0008006" key="5">
    <source>
        <dbReference type="Google" id="ProtNLM"/>
    </source>
</evidence>
<evidence type="ECO:0000313" key="4">
    <source>
        <dbReference type="Proteomes" id="UP000020773"/>
    </source>
</evidence>
<evidence type="ECO:0000313" key="2">
    <source>
        <dbReference type="EMBL" id="EXY93000.1"/>
    </source>
</evidence>
<dbReference type="Proteomes" id="UP000020773">
    <property type="component" value="Unassembled WGS sequence"/>
</dbReference>
<name>A0A015XK80_BACFG</name>
<gene>
    <name evidence="3" type="ORF">M125_0155</name>
    <name evidence="2" type="ORF">M125_0247</name>
    <name evidence="1" type="ORF">M125_0334</name>
</gene>
<dbReference type="PATRIC" id="fig|1339316.3.peg.157"/>
<proteinExistence type="predicted"/>
<dbReference type="EMBL" id="JGDB01000009">
    <property type="protein sequence ID" value="EXY92892.1"/>
    <property type="molecule type" value="Genomic_DNA"/>
</dbReference>